<evidence type="ECO:0000256" key="3">
    <source>
        <dbReference type="PROSITE-ProRule" id="PRU00277"/>
    </source>
</evidence>
<evidence type="ECO:0000313" key="22">
    <source>
        <dbReference type="Proteomes" id="UP000427825"/>
    </source>
</evidence>
<dbReference type="Proteomes" id="UP000095725">
    <property type="component" value="Unassembled WGS sequence"/>
</dbReference>
<evidence type="ECO:0000256" key="1">
    <source>
        <dbReference type="ARBA" id="ARBA00000971"/>
    </source>
</evidence>
<dbReference type="Proteomes" id="UP000427825">
    <property type="component" value="Unassembled WGS sequence"/>
</dbReference>
<evidence type="ECO:0000256" key="4">
    <source>
        <dbReference type="RuleBase" id="RU003915"/>
    </source>
</evidence>
<feature type="signal peptide" evidence="5">
    <location>
        <begin position="1"/>
        <end position="21"/>
    </location>
</feature>
<dbReference type="RefSeq" id="WP_005678918.1">
    <property type="nucleotide sequence ID" value="NZ_CACRTB010000007.1"/>
</dbReference>
<dbReference type="Proteomes" id="UP000475905">
    <property type="component" value="Unassembled WGS sequence"/>
</dbReference>
<evidence type="ECO:0000313" key="23">
    <source>
        <dbReference type="Proteomes" id="UP000475905"/>
    </source>
</evidence>
<evidence type="ECO:0000313" key="20">
    <source>
        <dbReference type="Proteomes" id="UP000284689"/>
    </source>
</evidence>
<dbReference type="EMBL" id="QRKD01000006">
    <property type="protein sequence ID" value="RHH91269.1"/>
    <property type="molecule type" value="Genomic_DNA"/>
</dbReference>
<evidence type="ECO:0000313" key="15">
    <source>
        <dbReference type="EMBL" id="RHH91269.1"/>
    </source>
</evidence>
<evidence type="ECO:0000313" key="19">
    <source>
        <dbReference type="Proteomes" id="UP000284431"/>
    </source>
</evidence>
<dbReference type="STRING" id="47678.ERS852494_00568"/>
<evidence type="ECO:0000313" key="11">
    <source>
        <dbReference type="EMBL" id="KAA5504167.1"/>
    </source>
</evidence>
<sequence>MSKKIYLFSLVLLALTFTACSETEEAGRYDNWQARSEAFIDSIANVYNSAENKALPDNDPEKLHAYKDPTNNQMLYVKKISKDENSSQKKPLYTSTVSAYYRMTYFNGDVVQQNFNGIKPSNYDSPSKFSLDGVITGWSYTLMHMTEGELWTLYIPYQSGYGSGTSEDGSLQPYSALVYNVKLDKIVEL</sequence>
<feature type="domain" description="PPIase FKBP-type" evidence="6">
    <location>
        <begin position="94"/>
        <end position="187"/>
    </location>
</feature>
<dbReference type="InterPro" id="IPR046357">
    <property type="entry name" value="PPIase_dom_sf"/>
</dbReference>
<gene>
    <name evidence="8" type="primary">fklB_3</name>
    <name evidence="15" type="ORF">DW190_09185</name>
    <name evidence="14" type="ORF">DW794_17680</name>
    <name evidence="13" type="ORF">DXA49_04565</name>
    <name evidence="7" type="ORF">ERS852494_00568</name>
    <name evidence="8" type="ORF">ERS852558_02974</name>
    <name evidence="11" type="ORF">F2Y31_02750</name>
    <name evidence="9" type="ORF">F2Y36_17315</name>
    <name evidence="10" type="ORF">F2Y39_02355</name>
    <name evidence="12" type="ORF">Q4469_19690</name>
</gene>
<reference evidence="16 17" key="1">
    <citation type="submission" date="2015-09" db="EMBL/GenBank/DDBJ databases">
        <authorList>
            <consortium name="Pathogen Informatics"/>
        </authorList>
    </citation>
    <scope>NUCLEOTIDE SEQUENCE [LARGE SCALE GENOMIC DNA]</scope>
    <source>
        <strain evidence="7 16">2789STDY5834880</strain>
        <strain evidence="8 17">2789STDY5834946</strain>
    </source>
</reference>
<dbReference type="Proteomes" id="UP001170023">
    <property type="component" value="Unassembled WGS sequence"/>
</dbReference>
<organism evidence="8 17">
    <name type="scientific">Bacteroides caccae</name>
    <dbReference type="NCBI Taxonomy" id="47678"/>
    <lineage>
        <taxon>Bacteria</taxon>
        <taxon>Pseudomonadati</taxon>
        <taxon>Bacteroidota</taxon>
        <taxon>Bacteroidia</taxon>
        <taxon>Bacteroidales</taxon>
        <taxon>Bacteroidaceae</taxon>
        <taxon>Bacteroides</taxon>
    </lineage>
</organism>
<evidence type="ECO:0000259" key="6">
    <source>
        <dbReference type="PROSITE" id="PS50059"/>
    </source>
</evidence>
<dbReference type="EMBL" id="JAUONL010000024">
    <property type="protein sequence ID" value="MDO6359869.1"/>
    <property type="molecule type" value="Genomic_DNA"/>
</dbReference>
<dbReference type="GO" id="GO:0003755">
    <property type="term" value="F:peptidyl-prolyl cis-trans isomerase activity"/>
    <property type="evidence" value="ECO:0007669"/>
    <property type="project" value="UniProtKB-UniRule"/>
</dbReference>
<dbReference type="Proteomes" id="UP000284431">
    <property type="component" value="Unassembled WGS sequence"/>
</dbReference>
<reference evidence="12" key="4">
    <citation type="submission" date="2023-07" db="EMBL/GenBank/DDBJ databases">
        <title>Whole Genome Sequencing of Colonoscopy isolates.</title>
        <authorList>
            <person name="Surve S.V."/>
            <person name="Valls R.A."/>
            <person name="Barrak K.E."/>
            <person name="Gardner T.B."/>
            <person name="O'Toole G.A."/>
        </authorList>
    </citation>
    <scope>NUCLEOTIDE SEQUENCE</scope>
    <source>
        <strain evidence="12">GP0119</strain>
    </source>
</reference>
<dbReference type="EMBL" id="VVYD01000001">
    <property type="protein sequence ID" value="KAA5504167.1"/>
    <property type="molecule type" value="Genomic_DNA"/>
</dbReference>
<evidence type="ECO:0000313" key="18">
    <source>
        <dbReference type="Proteomes" id="UP000283512"/>
    </source>
</evidence>
<evidence type="ECO:0000313" key="8">
    <source>
        <dbReference type="EMBL" id="CUQ38633.1"/>
    </source>
</evidence>
<comment type="similarity">
    <text evidence="4">Belongs to the FKBP-type PPIase family.</text>
</comment>
<evidence type="ECO:0000313" key="14">
    <source>
        <dbReference type="EMBL" id="RHD44543.1"/>
    </source>
</evidence>
<dbReference type="SUPFAM" id="SSF54534">
    <property type="entry name" value="FKBP-like"/>
    <property type="match status" value="1"/>
</dbReference>
<dbReference type="EMBL" id="QSCS01000005">
    <property type="protein sequence ID" value="RGY28318.1"/>
    <property type="molecule type" value="Genomic_DNA"/>
</dbReference>
<comment type="catalytic activity">
    <reaction evidence="1 3 4">
        <text>[protein]-peptidylproline (omega=180) = [protein]-peptidylproline (omega=0)</text>
        <dbReference type="Rhea" id="RHEA:16237"/>
        <dbReference type="Rhea" id="RHEA-COMP:10747"/>
        <dbReference type="Rhea" id="RHEA-COMP:10748"/>
        <dbReference type="ChEBI" id="CHEBI:83833"/>
        <dbReference type="ChEBI" id="CHEBI:83834"/>
        <dbReference type="EC" id="5.2.1.8"/>
    </reaction>
</comment>
<proteinExistence type="inferred from homology"/>
<dbReference type="Pfam" id="PF00254">
    <property type="entry name" value="FKBP_C"/>
    <property type="match status" value="1"/>
</dbReference>
<dbReference type="Gene3D" id="3.10.50.40">
    <property type="match status" value="1"/>
</dbReference>
<dbReference type="InterPro" id="IPR001179">
    <property type="entry name" value="PPIase_FKBP_dom"/>
</dbReference>
<dbReference type="PROSITE" id="PS51257">
    <property type="entry name" value="PROKAR_LIPOPROTEIN"/>
    <property type="match status" value="1"/>
</dbReference>
<evidence type="ECO:0000313" key="12">
    <source>
        <dbReference type="EMBL" id="MDO6359869.1"/>
    </source>
</evidence>
<keyword evidence="2 3" id="KW-0697">Rotamase</keyword>
<dbReference type="EMBL" id="VVYJ01000001">
    <property type="protein sequence ID" value="KAA5481498.1"/>
    <property type="molecule type" value="Genomic_DNA"/>
</dbReference>
<dbReference type="AlphaFoldDB" id="A0A174VV04"/>
<dbReference type="EMBL" id="CZBL01000012">
    <property type="protein sequence ID" value="CUQ38633.1"/>
    <property type="molecule type" value="Genomic_DNA"/>
</dbReference>
<name>A0A174VV04_9BACE</name>
<evidence type="ECO:0000256" key="5">
    <source>
        <dbReference type="SAM" id="SignalP"/>
    </source>
</evidence>
<dbReference type="KEGG" id="bcac:CGC64_05145"/>
<reference evidence="18 19" key="2">
    <citation type="submission" date="2018-08" db="EMBL/GenBank/DDBJ databases">
        <title>A genome reference for cultivated species of the human gut microbiota.</title>
        <authorList>
            <person name="Zou Y."/>
            <person name="Xue W."/>
            <person name="Luo G."/>
        </authorList>
    </citation>
    <scope>NUCLEOTIDE SEQUENCE [LARGE SCALE GENOMIC DNA]</scope>
    <source>
        <strain evidence="15 18">AM16-49B</strain>
        <strain evidence="14 20">AM31-16AC</strain>
        <strain evidence="13 19">OF02-6LB</strain>
    </source>
</reference>
<accession>A0A174VV04</accession>
<protein>
    <recommendedName>
        <fullName evidence="4">Peptidyl-prolyl cis-trans isomerase</fullName>
        <ecNumber evidence="4">5.2.1.8</ecNumber>
    </recommendedName>
</protein>
<evidence type="ECO:0000313" key="13">
    <source>
        <dbReference type="EMBL" id="RGY28318.1"/>
    </source>
</evidence>
<evidence type="ECO:0000313" key="17">
    <source>
        <dbReference type="Proteomes" id="UP000095725"/>
    </source>
</evidence>
<dbReference type="Proteomes" id="UP000284689">
    <property type="component" value="Unassembled WGS sequence"/>
</dbReference>
<keyword evidence="5" id="KW-0732">Signal</keyword>
<dbReference type="EMBL" id="CZAI01000001">
    <property type="protein sequence ID" value="CUO70554.1"/>
    <property type="molecule type" value="Genomic_DNA"/>
</dbReference>
<evidence type="ECO:0000256" key="2">
    <source>
        <dbReference type="ARBA" id="ARBA00023110"/>
    </source>
</evidence>
<dbReference type="PROSITE" id="PS50059">
    <property type="entry name" value="FKBP_PPIASE"/>
    <property type="match status" value="1"/>
</dbReference>
<reference evidence="21 22" key="3">
    <citation type="journal article" date="2019" name="Nat. Med.">
        <title>A library of human gut bacterial isolates paired with longitudinal multiomics data enables mechanistic microbiome research.</title>
        <authorList>
            <person name="Poyet M."/>
            <person name="Groussin M."/>
            <person name="Gibbons S.M."/>
            <person name="Avila-Pacheco J."/>
            <person name="Jiang X."/>
            <person name="Kearney S.M."/>
            <person name="Perrotta A.R."/>
            <person name="Berdy B."/>
            <person name="Zhao S."/>
            <person name="Lieberman T.D."/>
            <person name="Swanson P.K."/>
            <person name="Smith M."/>
            <person name="Roesemann S."/>
            <person name="Alexander J.E."/>
            <person name="Rich S.A."/>
            <person name="Livny J."/>
            <person name="Vlamakis H."/>
            <person name="Clish C."/>
            <person name="Bullock K."/>
            <person name="Deik A."/>
            <person name="Scott J."/>
            <person name="Pierce K.A."/>
            <person name="Xavier R.J."/>
            <person name="Alm E.J."/>
        </authorList>
    </citation>
    <scope>NUCLEOTIDE SEQUENCE [LARGE SCALE GENOMIC DNA]</scope>
    <source>
        <strain evidence="11 21">BIOML-A19</strain>
        <strain evidence="10 22">BIOML-A25</strain>
        <strain evidence="9 23">BIOML-A31</strain>
    </source>
</reference>
<keyword evidence="3 4" id="KW-0413">Isomerase</keyword>
<feature type="chain" id="PRO_5015052369" description="Peptidyl-prolyl cis-trans isomerase" evidence="5">
    <location>
        <begin position="22"/>
        <end position="189"/>
    </location>
</feature>
<dbReference type="Proteomes" id="UP000368418">
    <property type="component" value="Unassembled WGS sequence"/>
</dbReference>
<dbReference type="EMBL" id="VVYP01000025">
    <property type="protein sequence ID" value="KAA5460445.1"/>
    <property type="molecule type" value="Genomic_DNA"/>
</dbReference>
<evidence type="ECO:0000313" key="16">
    <source>
        <dbReference type="Proteomes" id="UP000095657"/>
    </source>
</evidence>
<dbReference type="EMBL" id="QSJD01000036">
    <property type="protein sequence ID" value="RHD44543.1"/>
    <property type="molecule type" value="Genomic_DNA"/>
</dbReference>
<dbReference type="Proteomes" id="UP000283512">
    <property type="component" value="Unassembled WGS sequence"/>
</dbReference>
<dbReference type="Proteomes" id="UP000095657">
    <property type="component" value="Unassembled WGS sequence"/>
</dbReference>
<evidence type="ECO:0000313" key="10">
    <source>
        <dbReference type="EMBL" id="KAA5481498.1"/>
    </source>
</evidence>
<evidence type="ECO:0000313" key="7">
    <source>
        <dbReference type="EMBL" id="CUO70554.1"/>
    </source>
</evidence>
<dbReference type="EC" id="5.2.1.8" evidence="4"/>
<evidence type="ECO:0000313" key="9">
    <source>
        <dbReference type="EMBL" id="KAA5460445.1"/>
    </source>
</evidence>
<evidence type="ECO:0000313" key="21">
    <source>
        <dbReference type="Proteomes" id="UP000368418"/>
    </source>
</evidence>